<dbReference type="Pfam" id="PF00486">
    <property type="entry name" value="Trans_reg_C"/>
    <property type="match status" value="1"/>
</dbReference>
<feature type="domain" description="Response regulatory" evidence="8">
    <location>
        <begin position="2"/>
        <end position="117"/>
    </location>
</feature>
<dbReference type="GO" id="GO:0032993">
    <property type="term" value="C:protein-DNA complex"/>
    <property type="evidence" value="ECO:0007669"/>
    <property type="project" value="TreeGrafter"/>
</dbReference>
<evidence type="ECO:0000256" key="7">
    <source>
        <dbReference type="PROSITE-ProRule" id="PRU01091"/>
    </source>
</evidence>
<dbReference type="AlphaFoldDB" id="A0A6I6HLP8"/>
<keyword evidence="3" id="KW-0805">Transcription regulation</keyword>
<dbReference type="InterPro" id="IPR001867">
    <property type="entry name" value="OmpR/PhoB-type_DNA-bd"/>
</dbReference>
<sequence>MRVLLLEDSLALAGAVSDYLEARGCAVDLAFHGQAFLDLARDARFDIYVLDVAVPGIDGLEVCERLRTQMRDDTPVIFLTARDTLQDKKAGFARGADDYLVKPFEMEELFFRLQAIAARGRRPQVSTQVLGELVLDHGAGTVLRNSRRIRLHELQLRVLKILVARSPLMVERAVLEKELWGDNVPDSDSLRTHIYRLRNALTITGERELIETVHGKGWRFVE</sequence>
<evidence type="ECO:0000256" key="4">
    <source>
        <dbReference type="ARBA" id="ARBA00023125"/>
    </source>
</evidence>
<dbReference type="EMBL" id="CP046622">
    <property type="protein sequence ID" value="QGW83733.1"/>
    <property type="molecule type" value="Genomic_DNA"/>
</dbReference>
<dbReference type="Pfam" id="PF00072">
    <property type="entry name" value="Response_reg"/>
    <property type="match status" value="1"/>
</dbReference>
<gene>
    <name evidence="10" type="ORF">GOQ09_20045</name>
</gene>
<dbReference type="GO" id="GO:0005829">
    <property type="term" value="C:cytosol"/>
    <property type="evidence" value="ECO:0007669"/>
    <property type="project" value="TreeGrafter"/>
</dbReference>
<evidence type="ECO:0000256" key="3">
    <source>
        <dbReference type="ARBA" id="ARBA00023015"/>
    </source>
</evidence>
<keyword evidence="2" id="KW-0902">Two-component regulatory system</keyword>
<organism evidence="10 11">
    <name type="scientific">Variovorax paradoxus</name>
    <dbReference type="NCBI Taxonomy" id="34073"/>
    <lineage>
        <taxon>Bacteria</taxon>
        <taxon>Pseudomonadati</taxon>
        <taxon>Pseudomonadota</taxon>
        <taxon>Betaproteobacteria</taxon>
        <taxon>Burkholderiales</taxon>
        <taxon>Comamonadaceae</taxon>
        <taxon>Variovorax</taxon>
    </lineage>
</organism>
<dbReference type="CDD" id="cd17574">
    <property type="entry name" value="REC_OmpR"/>
    <property type="match status" value="1"/>
</dbReference>
<protein>
    <submittedName>
        <fullName evidence="10">Response regulator</fullName>
    </submittedName>
</protein>
<dbReference type="CDD" id="cd00383">
    <property type="entry name" value="trans_reg_C"/>
    <property type="match status" value="1"/>
</dbReference>
<dbReference type="SUPFAM" id="SSF52172">
    <property type="entry name" value="CheY-like"/>
    <property type="match status" value="1"/>
</dbReference>
<dbReference type="InterPro" id="IPR039420">
    <property type="entry name" value="WalR-like"/>
</dbReference>
<accession>A0A6I6HLP8</accession>
<dbReference type="OrthoDB" id="9802426at2"/>
<evidence type="ECO:0000313" key="11">
    <source>
        <dbReference type="Proteomes" id="UP000425817"/>
    </source>
</evidence>
<dbReference type="PROSITE" id="PS51755">
    <property type="entry name" value="OMPR_PHOB"/>
    <property type="match status" value="1"/>
</dbReference>
<feature type="DNA-binding region" description="OmpR/PhoB-type" evidence="7">
    <location>
        <begin position="124"/>
        <end position="222"/>
    </location>
</feature>
<dbReference type="GO" id="GO:0000156">
    <property type="term" value="F:phosphorelay response regulator activity"/>
    <property type="evidence" value="ECO:0007669"/>
    <property type="project" value="TreeGrafter"/>
</dbReference>
<evidence type="ECO:0000259" key="9">
    <source>
        <dbReference type="PROSITE" id="PS51755"/>
    </source>
</evidence>
<name>A0A6I6HLP8_VARPD</name>
<keyword evidence="5" id="KW-0804">Transcription</keyword>
<reference evidence="10 11" key="1">
    <citation type="submission" date="2019-12" db="EMBL/GenBank/DDBJ databases">
        <title>Hybrid Genome Assemblies of two High G+C Isolates from Undergraduate Microbiology Courses.</title>
        <authorList>
            <person name="Ne Ville C.J."/>
            <person name="Enright D."/>
            <person name="Hernandez I."/>
            <person name="Dodsworth J."/>
            <person name="Orwin P.M."/>
        </authorList>
    </citation>
    <scope>NUCLEOTIDE SEQUENCE [LARGE SCALE GENOMIC DNA]</scope>
    <source>
        <strain evidence="10 11">CSUSB</strain>
    </source>
</reference>
<dbReference type="PANTHER" id="PTHR48111:SF22">
    <property type="entry name" value="REGULATOR OF RPOS"/>
    <property type="match status" value="1"/>
</dbReference>
<evidence type="ECO:0000256" key="6">
    <source>
        <dbReference type="PROSITE-ProRule" id="PRU00169"/>
    </source>
</evidence>
<keyword evidence="1 6" id="KW-0597">Phosphoprotein</keyword>
<feature type="domain" description="OmpR/PhoB-type" evidence="9">
    <location>
        <begin position="124"/>
        <end position="222"/>
    </location>
</feature>
<evidence type="ECO:0000256" key="5">
    <source>
        <dbReference type="ARBA" id="ARBA00023163"/>
    </source>
</evidence>
<dbReference type="Gene3D" id="3.40.50.2300">
    <property type="match status" value="1"/>
</dbReference>
<dbReference type="GO" id="GO:0006355">
    <property type="term" value="P:regulation of DNA-templated transcription"/>
    <property type="evidence" value="ECO:0007669"/>
    <property type="project" value="InterPro"/>
</dbReference>
<dbReference type="SMART" id="SM00862">
    <property type="entry name" value="Trans_reg_C"/>
    <property type="match status" value="1"/>
</dbReference>
<evidence type="ECO:0000313" key="10">
    <source>
        <dbReference type="EMBL" id="QGW83733.1"/>
    </source>
</evidence>
<dbReference type="Gene3D" id="1.10.10.10">
    <property type="entry name" value="Winged helix-like DNA-binding domain superfamily/Winged helix DNA-binding domain"/>
    <property type="match status" value="1"/>
</dbReference>
<dbReference type="InterPro" id="IPR001789">
    <property type="entry name" value="Sig_transdc_resp-reg_receiver"/>
</dbReference>
<dbReference type="Gene3D" id="6.10.250.690">
    <property type="match status" value="1"/>
</dbReference>
<evidence type="ECO:0000256" key="2">
    <source>
        <dbReference type="ARBA" id="ARBA00023012"/>
    </source>
</evidence>
<dbReference type="InterPro" id="IPR036388">
    <property type="entry name" value="WH-like_DNA-bd_sf"/>
</dbReference>
<feature type="modified residue" description="4-aspartylphosphate" evidence="6">
    <location>
        <position position="51"/>
    </location>
</feature>
<dbReference type="SMART" id="SM00448">
    <property type="entry name" value="REC"/>
    <property type="match status" value="1"/>
</dbReference>
<dbReference type="GO" id="GO:0000976">
    <property type="term" value="F:transcription cis-regulatory region binding"/>
    <property type="evidence" value="ECO:0007669"/>
    <property type="project" value="TreeGrafter"/>
</dbReference>
<proteinExistence type="predicted"/>
<evidence type="ECO:0000256" key="1">
    <source>
        <dbReference type="ARBA" id="ARBA00022553"/>
    </source>
</evidence>
<dbReference type="InterPro" id="IPR011006">
    <property type="entry name" value="CheY-like_superfamily"/>
</dbReference>
<dbReference type="RefSeq" id="WP_157615125.1">
    <property type="nucleotide sequence ID" value="NZ_CP046622.1"/>
</dbReference>
<dbReference type="Proteomes" id="UP000425817">
    <property type="component" value="Chromosome"/>
</dbReference>
<keyword evidence="4 7" id="KW-0238">DNA-binding</keyword>
<evidence type="ECO:0000259" key="8">
    <source>
        <dbReference type="PROSITE" id="PS50110"/>
    </source>
</evidence>
<dbReference type="PANTHER" id="PTHR48111">
    <property type="entry name" value="REGULATOR OF RPOS"/>
    <property type="match status" value="1"/>
</dbReference>
<dbReference type="PROSITE" id="PS50110">
    <property type="entry name" value="RESPONSE_REGULATORY"/>
    <property type="match status" value="1"/>
</dbReference>